<evidence type="ECO:0000313" key="6">
    <source>
        <dbReference type="Proteomes" id="UP000234329"/>
    </source>
</evidence>
<protein>
    <recommendedName>
        <fullName evidence="1">Diguanylate cyclase DosC</fullName>
    </recommendedName>
    <alternativeName>
        <fullName evidence="2">Direct oxygen-sensing cyclase</fullName>
    </alternativeName>
</protein>
<evidence type="ECO:0000313" key="5">
    <source>
        <dbReference type="EMBL" id="PKY10955.1"/>
    </source>
</evidence>
<evidence type="ECO:0000259" key="3">
    <source>
        <dbReference type="PROSITE" id="PS50883"/>
    </source>
</evidence>
<dbReference type="PANTHER" id="PTHR33121">
    <property type="entry name" value="CYCLIC DI-GMP PHOSPHODIESTERASE PDEF"/>
    <property type="match status" value="1"/>
</dbReference>
<dbReference type="InterPro" id="IPR044398">
    <property type="entry name" value="Globin-sensor_dom"/>
</dbReference>
<dbReference type="SUPFAM" id="SSF55781">
    <property type="entry name" value="GAF domain-like"/>
    <property type="match status" value="2"/>
</dbReference>
<dbReference type="InterPro" id="IPR029787">
    <property type="entry name" value="Nucleotide_cyclase"/>
</dbReference>
<dbReference type="SUPFAM" id="SSF55073">
    <property type="entry name" value="Nucleotide cyclase"/>
    <property type="match status" value="1"/>
</dbReference>
<dbReference type="CDD" id="cd01948">
    <property type="entry name" value="EAL"/>
    <property type="match status" value="1"/>
</dbReference>
<dbReference type="InterPro" id="IPR000160">
    <property type="entry name" value="GGDEF_dom"/>
</dbReference>
<dbReference type="GO" id="GO:0020037">
    <property type="term" value="F:heme binding"/>
    <property type="evidence" value="ECO:0007669"/>
    <property type="project" value="InterPro"/>
</dbReference>
<dbReference type="NCBIfam" id="TIGR00254">
    <property type="entry name" value="GGDEF"/>
    <property type="match status" value="1"/>
</dbReference>
<dbReference type="SUPFAM" id="SSF46458">
    <property type="entry name" value="Globin-like"/>
    <property type="match status" value="1"/>
</dbReference>
<dbReference type="InterPro" id="IPR029016">
    <property type="entry name" value="GAF-like_dom_sf"/>
</dbReference>
<dbReference type="InterPro" id="IPR043128">
    <property type="entry name" value="Rev_trsase/Diguanyl_cyclase"/>
</dbReference>
<dbReference type="CDD" id="cd01949">
    <property type="entry name" value="GGDEF"/>
    <property type="match status" value="1"/>
</dbReference>
<dbReference type="Gene3D" id="3.30.450.40">
    <property type="match status" value="2"/>
</dbReference>
<dbReference type="Gene3D" id="3.20.20.450">
    <property type="entry name" value="EAL domain"/>
    <property type="match status" value="1"/>
</dbReference>
<dbReference type="EMBL" id="MXAV01000029">
    <property type="protein sequence ID" value="PKY10955.1"/>
    <property type="molecule type" value="Genomic_DNA"/>
</dbReference>
<dbReference type="AlphaFoldDB" id="A0A2I1DM61"/>
<dbReference type="Pfam" id="PF11563">
    <property type="entry name" value="Protoglobin"/>
    <property type="match status" value="1"/>
</dbReference>
<dbReference type="InterPro" id="IPR035919">
    <property type="entry name" value="EAL_sf"/>
</dbReference>
<dbReference type="Pfam" id="PF13185">
    <property type="entry name" value="GAF_2"/>
    <property type="match status" value="2"/>
</dbReference>
<dbReference type="PANTHER" id="PTHR33121:SF70">
    <property type="entry name" value="SIGNALING PROTEIN YKOW"/>
    <property type="match status" value="1"/>
</dbReference>
<dbReference type="InParanoid" id="A0A2I1DM61"/>
<gene>
    <name evidence="5" type="ORF">B1757_06980</name>
</gene>
<dbReference type="Gene3D" id="1.10.490.10">
    <property type="entry name" value="Globins"/>
    <property type="match status" value="1"/>
</dbReference>
<dbReference type="SMART" id="SM00065">
    <property type="entry name" value="GAF"/>
    <property type="match status" value="2"/>
</dbReference>
<accession>A0A2I1DM61</accession>
<dbReference type="PROSITE" id="PS50887">
    <property type="entry name" value="GGDEF"/>
    <property type="match status" value="1"/>
</dbReference>
<dbReference type="FunFam" id="3.30.70.270:FF:000001">
    <property type="entry name" value="Diguanylate cyclase domain protein"/>
    <property type="match status" value="1"/>
</dbReference>
<dbReference type="InterPro" id="IPR012292">
    <property type="entry name" value="Globin/Proto"/>
</dbReference>
<dbReference type="InterPro" id="IPR001633">
    <property type="entry name" value="EAL_dom"/>
</dbReference>
<dbReference type="InterPro" id="IPR050706">
    <property type="entry name" value="Cyclic-di-GMP_PDE-like"/>
</dbReference>
<name>A0A2I1DM61_9PROT</name>
<evidence type="ECO:0000259" key="4">
    <source>
        <dbReference type="PROSITE" id="PS50887"/>
    </source>
</evidence>
<feature type="domain" description="GGDEF" evidence="4">
    <location>
        <begin position="533"/>
        <end position="667"/>
    </location>
</feature>
<sequence>MPPFFSERSQQILRTLLQEHQRDIQAAIVEAVEKFYAGAAEHPELKVILERLGDERIVRLKKEQAEHSWLLLQPDDGELLQNRSRETGRIHALMGIQSEWLISSMALYSDCLLEQLTPLFGNYPELRSYLLQRLATDLARQLQGMESSAQEERAILERIDLLLISDVSPAETVRRMLNKLMSISGLDGAWISHSEDGIHLIRDQVSGQDLQEYLDGVEIRLDDSPYGQGPAGIAWRTGEIIYVDDWQADPISSPWHQASQKYGWRANVTFPIKVNGKAYAIIGLYSKIPGFFRAPNRQNLIRHLAIMLGIAIGRRQEQKRIDRLSSLYRAFLAEGDILIRARSETEMLRKTCQHIVENTLFTTAYIMKPDQDGLFKTRAGAGSGSGILNNLGIRLLSDCPSLLQETWHTERLQYRNDYCKDPALKAQHAFMAEQLWVSVATIPIRRNGQIWAILGVVSSETHVFDQEILGTLARVAKLLGYGLDEMDLKKRIEQERATQSWMARHDTLTRLPNRAALLDRIPEASKRAQRDEKLMGVCMLDLDDFKPVNDQYGHAAGDQLLQKVAHRLGQAIRQTDFVARIGGDEFALVLENIQNMDDIEKLMQRISAALERPYTLPGNITVNIGGSLGITIYPFDEGDSEILLRNADQALYMAKRNKTERKQFWTSFQGEEILAENSSTPYSRLIEQTGRLIPYFQPVLDLKTGHIIGIEALARLQHEGEIHLPDTFIPHLNSKTMQMLTNRMLESACQIALKLQNAGYPLEVAVNIPPDTLLEKGFLHELQAILKKAELAPEHLTLEILENGDFLSLPLAREKIAVIRSMGVRVALDDVGSAYASLLRLKEIAVDEVKLDQSLVRSIPERPTDLIFVGSVAALAMSMGSRYIVEGAETLEILDALAVLGVDCAQGYTIARPMPENELLPWLQNWKPQPQYNQPKTLLGAYASHLQFDSLYQLAPAILSQLPCLEDSHRCRLGKYLDGHGMSHSSFAIAHQEYHACISRAHSPEEIMLLRRKMIETFAATRNALLEEH</sequence>
<dbReference type="GO" id="GO:0019825">
    <property type="term" value="F:oxygen binding"/>
    <property type="evidence" value="ECO:0007669"/>
    <property type="project" value="InterPro"/>
</dbReference>
<evidence type="ECO:0000256" key="2">
    <source>
        <dbReference type="ARBA" id="ARBA00029839"/>
    </source>
</evidence>
<dbReference type="GO" id="GO:0071111">
    <property type="term" value="F:cyclic-guanylate-specific phosphodiesterase activity"/>
    <property type="evidence" value="ECO:0007669"/>
    <property type="project" value="InterPro"/>
</dbReference>
<organism evidence="5 6">
    <name type="scientific">Acidithiobacillus marinus</name>
    <dbReference type="NCBI Taxonomy" id="187490"/>
    <lineage>
        <taxon>Bacteria</taxon>
        <taxon>Pseudomonadati</taxon>
        <taxon>Pseudomonadota</taxon>
        <taxon>Acidithiobacillia</taxon>
        <taxon>Acidithiobacillales</taxon>
        <taxon>Acidithiobacillaceae</taxon>
        <taxon>Acidithiobacillus</taxon>
    </lineage>
</organism>
<dbReference type="OrthoDB" id="9813903at2"/>
<comment type="caution">
    <text evidence="5">The sequence shown here is derived from an EMBL/GenBank/DDBJ whole genome shotgun (WGS) entry which is preliminary data.</text>
</comment>
<dbReference type="SUPFAM" id="SSF141868">
    <property type="entry name" value="EAL domain-like"/>
    <property type="match status" value="1"/>
</dbReference>
<dbReference type="RefSeq" id="WP_101537637.1">
    <property type="nucleotide sequence ID" value="NZ_MXAV01000029.1"/>
</dbReference>
<dbReference type="Pfam" id="PF00990">
    <property type="entry name" value="GGDEF"/>
    <property type="match status" value="1"/>
</dbReference>
<proteinExistence type="predicted"/>
<dbReference type="Gene3D" id="3.30.70.270">
    <property type="match status" value="1"/>
</dbReference>
<reference evidence="5 6" key="1">
    <citation type="submission" date="2017-03" db="EMBL/GenBank/DDBJ databases">
        <title>Draft genime sequence of the acidophilic sulfur-oxidizing bacterium Acidithiobacillus sp. SH, isolated from seawater.</title>
        <authorList>
            <person name="Sharmin S."/>
            <person name="Tokuhisa M."/>
            <person name="Kanao T."/>
            <person name="Kamimura K."/>
        </authorList>
    </citation>
    <scope>NUCLEOTIDE SEQUENCE [LARGE SCALE GENOMIC DNA]</scope>
    <source>
        <strain evidence="5 6">SH</strain>
    </source>
</reference>
<dbReference type="InterPro" id="IPR003018">
    <property type="entry name" value="GAF"/>
</dbReference>
<dbReference type="Pfam" id="PF00563">
    <property type="entry name" value="EAL"/>
    <property type="match status" value="1"/>
</dbReference>
<evidence type="ECO:0000256" key="1">
    <source>
        <dbReference type="ARBA" id="ARBA00015125"/>
    </source>
</evidence>
<keyword evidence="6" id="KW-1185">Reference proteome</keyword>
<dbReference type="SMART" id="SM00052">
    <property type="entry name" value="EAL"/>
    <property type="match status" value="1"/>
</dbReference>
<dbReference type="InterPro" id="IPR009050">
    <property type="entry name" value="Globin-like_sf"/>
</dbReference>
<dbReference type="SMART" id="SM00267">
    <property type="entry name" value="GGDEF"/>
    <property type="match status" value="1"/>
</dbReference>
<dbReference type="PROSITE" id="PS50883">
    <property type="entry name" value="EAL"/>
    <property type="match status" value="1"/>
</dbReference>
<dbReference type="Proteomes" id="UP000234329">
    <property type="component" value="Unassembled WGS sequence"/>
</dbReference>
<feature type="domain" description="EAL" evidence="3">
    <location>
        <begin position="675"/>
        <end position="927"/>
    </location>
</feature>